<keyword evidence="1" id="KW-0812">Transmembrane</keyword>
<evidence type="ECO:0000313" key="2">
    <source>
        <dbReference type="EMBL" id="MUB63132.1"/>
    </source>
</evidence>
<dbReference type="Pfam" id="PF13630">
    <property type="entry name" value="SdpI"/>
    <property type="match status" value="1"/>
</dbReference>
<sequence length="108" mass="12352">MIVFGWIMREHPPKDINSSFGYRTRMSMLNEDTWKFAHKTCGTLWRKTGWITLFPSAIVQFPFLHSSDDTIGTVGLILCLLQCAVLIGSILPVERALKRTFHPDGTRK</sequence>
<comment type="caution">
    <text evidence="2">The sequence shown here is derived from an EMBL/GenBank/DDBJ whole genome shotgun (WGS) entry which is preliminary data.</text>
</comment>
<evidence type="ECO:0000256" key="1">
    <source>
        <dbReference type="SAM" id="Phobius"/>
    </source>
</evidence>
<dbReference type="InterPro" id="IPR025962">
    <property type="entry name" value="SdpI/YhfL"/>
</dbReference>
<organism evidence="2 3">
    <name type="scientific">Hungatella hathewayi</name>
    <dbReference type="NCBI Taxonomy" id="154046"/>
    <lineage>
        <taxon>Bacteria</taxon>
        <taxon>Bacillati</taxon>
        <taxon>Bacillota</taxon>
        <taxon>Clostridia</taxon>
        <taxon>Lachnospirales</taxon>
        <taxon>Lachnospiraceae</taxon>
        <taxon>Hungatella</taxon>
    </lineage>
</organism>
<evidence type="ECO:0008006" key="4">
    <source>
        <dbReference type="Google" id="ProtNLM"/>
    </source>
</evidence>
<reference evidence="2 3" key="1">
    <citation type="submission" date="2019-09" db="EMBL/GenBank/DDBJ databases">
        <title>Draft genome sequencing of Hungatella hathewayi 123Y-2.</title>
        <authorList>
            <person name="Lv Q."/>
            <person name="Li S."/>
        </authorList>
    </citation>
    <scope>NUCLEOTIDE SEQUENCE [LARGE SCALE GENOMIC DNA]</scope>
    <source>
        <strain evidence="2 3">123Y-2</strain>
    </source>
</reference>
<name>A0AAW9WGQ7_9FIRM</name>
<keyword evidence="1" id="KW-1133">Transmembrane helix</keyword>
<gene>
    <name evidence="2" type="ORF">GNE07_08660</name>
</gene>
<proteinExistence type="predicted"/>
<evidence type="ECO:0000313" key="3">
    <source>
        <dbReference type="Proteomes" id="UP000434223"/>
    </source>
</evidence>
<dbReference type="EMBL" id="WNME01000004">
    <property type="protein sequence ID" value="MUB63132.1"/>
    <property type="molecule type" value="Genomic_DNA"/>
</dbReference>
<dbReference type="AlphaFoldDB" id="A0AAW9WGQ7"/>
<keyword evidence="1" id="KW-0472">Membrane</keyword>
<protein>
    <recommendedName>
        <fullName evidence="4">SdpI family protein</fullName>
    </recommendedName>
</protein>
<accession>A0AAW9WGQ7</accession>
<feature type="transmembrane region" description="Helical" evidence="1">
    <location>
        <begin position="71"/>
        <end position="93"/>
    </location>
</feature>
<dbReference type="Proteomes" id="UP000434223">
    <property type="component" value="Unassembled WGS sequence"/>
</dbReference>